<sequence length="18" mass="2047">MLSYFAIASLFDKVKNSI</sequence>
<dbReference type="EMBL" id="GBXM01031082">
    <property type="protein sequence ID" value="JAH77495.1"/>
    <property type="molecule type" value="Transcribed_RNA"/>
</dbReference>
<name>A0A0E9VJA3_ANGAN</name>
<reference evidence="1" key="1">
    <citation type="submission" date="2014-11" db="EMBL/GenBank/DDBJ databases">
        <authorList>
            <person name="Amaro Gonzalez C."/>
        </authorList>
    </citation>
    <scope>NUCLEOTIDE SEQUENCE</scope>
</reference>
<organism evidence="1">
    <name type="scientific">Anguilla anguilla</name>
    <name type="common">European freshwater eel</name>
    <name type="synonym">Muraena anguilla</name>
    <dbReference type="NCBI Taxonomy" id="7936"/>
    <lineage>
        <taxon>Eukaryota</taxon>
        <taxon>Metazoa</taxon>
        <taxon>Chordata</taxon>
        <taxon>Craniata</taxon>
        <taxon>Vertebrata</taxon>
        <taxon>Euteleostomi</taxon>
        <taxon>Actinopterygii</taxon>
        <taxon>Neopterygii</taxon>
        <taxon>Teleostei</taxon>
        <taxon>Anguilliformes</taxon>
        <taxon>Anguillidae</taxon>
        <taxon>Anguilla</taxon>
    </lineage>
</organism>
<evidence type="ECO:0000313" key="1">
    <source>
        <dbReference type="EMBL" id="JAH77495.1"/>
    </source>
</evidence>
<protein>
    <submittedName>
        <fullName evidence="1">Uncharacterized protein</fullName>
    </submittedName>
</protein>
<accession>A0A0E9VJA3</accession>
<reference evidence="1" key="2">
    <citation type="journal article" date="2015" name="Fish Shellfish Immunol.">
        <title>Early steps in the European eel (Anguilla anguilla)-Vibrio vulnificus interaction in the gills: Role of the RtxA13 toxin.</title>
        <authorList>
            <person name="Callol A."/>
            <person name="Pajuelo D."/>
            <person name="Ebbesson L."/>
            <person name="Teles M."/>
            <person name="MacKenzie S."/>
            <person name="Amaro C."/>
        </authorList>
    </citation>
    <scope>NUCLEOTIDE SEQUENCE</scope>
</reference>
<proteinExistence type="predicted"/>
<dbReference type="AlphaFoldDB" id="A0A0E9VJA3"/>